<comment type="similarity">
    <text evidence="3 22">Belongs to the peptidase M1 family.</text>
</comment>
<dbReference type="Gene3D" id="1.25.50.20">
    <property type="match status" value="1"/>
</dbReference>
<keyword evidence="10 22" id="KW-0378">Hydrolase</keyword>
<evidence type="ECO:0000256" key="14">
    <source>
        <dbReference type="ARBA" id="ARBA00022989"/>
    </source>
</evidence>
<dbReference type="Pfam" id="PF17900">
    <property type="entry name" value="Peptidase_M1_N"/>
    <property type="match status" value="1"/>
</dbReference>
<feature type="binding site" evidence="20">
    <location>
        <position position="316"/>
    </location>
    <ligand>
        <name>Zn(2+)</name>
        <dbReference type="ChEBI" id="CHEBI:29105"/>
        <note>catalytic</note>
    </ligand>
</feature>
<dbReference type="Gene3D" id="2.60.40.1730">
    <property type="entry name" value="tricorn interacting facor f3 domain"/>
    <property type="match status" value="1"/>
</dbReference>
<evidence type="ECO:0000256" key="2">
    <source>
        <dbReference type="ARBA" id="ARBA00004401"/>
    </source>
</evidence>
<dbReference type="GO" id="GO:0005886">
    <property type="term" value="C:plasma membrane"/>
    <property type="evidence" value="ECO:0007669"/>
    <property type="project" value="UniProtKB-SubCell"/>
</dbReference>
<evidence type="ECO:0000259" key="23">
    <source>
        <dbReference type="Pfam" id="PF01433"/>
    </source>
</evidence>
<evidence type="ECO:0000256" key="3">
    <source>
        <dbReference type="ARBA" id="ARBA00010136"/>
    </source>
</evidence>
<evidence type="ECO:0000256" key="17">
    <source>
        <dbReference type="ARBA" id="ARBA00023157"/>
    </source>
</evidence>
<dbReference type="Gene3D" id="2.60.40.1910">
    <property type="match status" value="1"/>
</dbReference>
<dbReference type="InterPro" id="IPR024571">
    <property type="entry name" value="ERAP1-like_C_dom"/>
</dbReference>
<evidence type="ECO:0000259" key="24">
    <source>
        <dbReference type="Pfam" id="PF11838"/>
    </source>
</evidence>
<keyword evidence="7 22" id="KW-0645">Protease</keyword>
<feature type="binding site" evidence="20">
    <location>
        <position position="320"/>
    </location>
    <ligand>
        <name>Zn(2+)</name>
        <dbReference type="ChEBI" id="CHEBI:29105"/>
        <note>catalytic</note>
    </ligand>
</feature>
<keyword evidence="18" id="KW-0325">Glycoprotein</keyword>
<dbReference type="FunFam" id="2.60.40.1910:FF:000006">
    <property type="entry name" value="Aminopeptidase"/>
    <property type="match status" value="1"/>
</dbReference>
<evidence type="ECO:0000256" key="21">
    <source>
        <dbReference type="PIRSR" id="PIRSR634016-4"/>
    </source>
</evidence>
<protein>
    <recommendedName>
        <fullName evidence="22">Aminopeptidase</fullName>
        <ecNumber evidence="22">3.4.11.-</ecNumber>
    </recommendedName>
</protein>
<dbReference type="SUPFAM" id="SSF55486">
    <property type="entry name" value="Metalloproteases ('zincins'), catalytic domain"/>
    <property type="match status" value="1"/>
</dbReference>
<dbReference type="PRINTS" id="PR00756">
    <property type="entry name" value="ALADIPTASE"/>
</dbReference>
<dbReference type="GO" id="GO:0070006">
    <property type="term" value="F:metalloaminopeptidase activity"/>
    <property type="evidence" value="ECO:0007669"/>
    <property type="project" value="TreeGrafter"/>
</dbReference>
<keyword evidence="13" id="KW-0735">Signal-anchor</keyword>
<keyword evidence="12" id="KW-0106">Calcium</keyword>
<evidence type="ECO:0000256" key="6">
    <source>
        <dbReference type="ARBA" id="ARBA00022475"/>
    </source>
</evidence>
<dbReference type="AlphaFoldDB" id="A0A8S4A455"/>
<dbReference type="PANTHER" id="PTHR11533">
    <property type="entry name" value="PROTEASE M1 ZINC METALLOPROTEASE"/>
    <property type="match status" value="1"/>
</dbReference>
<name>A0A8S4A455_9EUPU</name>
<evidence type="ECO:0000256" key="16">
    <source>
        <dbReference type="ARBA" id="ARBA00023136"/>
    </source>
</evidence>
<dbReference type="GO" id="GO:0008270">
    <property type="term" value="F:zinc ion binding"/>
    <property type="evidence" value="ECO:0007669"/>
    <property type="project" value="UniProtKB-UniRule"/>
</dbReference>
<dbReference type="InterPro" id="IPR001930">
    <property type="entry name" value="Peptidase_M1"/>
</dbReference>
<evidence type="ECO:0000256" key="20">
    <source>
        <dbReference type="PIRSR" id="PIRSR634016-3"/>
    </source>
</evidence>
<feature type="site" description="Transition state stabilizer" evidence="21">
    <location>
        <position position="402"/>
    </location>
</feature>
<keyword evidence="16" id="KW-0472">Membrane</keyword>
<dbReference type="InterPro" id="IPR027268">
    <property type="entry name" value="Peptidase_M4/M1_CTD_sf"/>
</dbReference>
<dbReference type="Proteomes" id="UP000678393">
    <property type="component" value="Unassembled WGS sequence"/>
</dbReference>
<comment type="cofactor">
    <cofactor evidence="20 22">
        <name>Zn(2+)</name>
        <dbReference type="ChEBI" id="CHEBI:29105"/>
    </cofactor>
    <text evidence="20 22">Binds 1 zinc ion per subunit.</text>
</comment>
<dbReference type="GO" id="GO:0005615">
    <property type="term" value="C:extracellular space"/>
    <property type="evidence" value="ECO:0007669"/>
    <property type="project" value="TreeGrafter"/>
</dbReference>
<evidence type="ECO:0000256" key="13">
    <source>
        <dbReference type="ARBA" id="ARBA00022968"/>
    </source>
</evidence>
<dbReference type="EMBL" id="CAJHNH020008544">
    <property type="protein sequence ID" value="CAG5136569.1"/>
    <property type="molecule type" value="Genomic_DNA"/>
</dbReference>
<organism evidence="26 27">
    <name type="scientific">Candidula unifasciata</name>
    <dbReference type="NCBI Taxonomy" id="100452"/>
    <lineage>
        <taxon>Eukaryota</taxon>
        <taxon>Metazoa</taxon>
        <taxon>Spiralia</taxon>
        <taxon>Lophotrochozoa</taxon>
        <taxon>Mollusca</taxon>
        <taxon>Gastropoda</taxon>
        <taxon>Heterobranchia</taxon>
        <taxon>Euthyneura</taxon>
        <taxon>Panpulmonata</taxon>
        <taxon>Eupulmonata</taxon>
        <taxon>Stylommatophora</taxon>
        <taxon>Helicina</taxon>
        <taxon>Helicoidea</taxon>
        <taxon>Geomitridae</taxon>
        <taxon>Candidula</taxon>
    </lineage>
</organism>
<evidence type="ECO:0000256" key="7">
    <source>
        <dbReference type="ARBA" id="ARBA00022670"/>
    </source>
</evidence>
<evidence type="ECO:0000313" key="26">
    <source>
        <dbReference type="EMBL" id="CAG5136569.1"/>
    </source>
</evidence>
<feature type="active site" description="Proton acceptor" evidence="19">
    <location>
        <position position="317"/>
    </location>
</feature>
<comment type="catalytic activity">
    <reaction evidence="1">
        <text>Release of N-terminal glutamate (and to a lesser extent aspartate) from a peptide.</text>
        <dbReference type="EC" id="3.4.11.7"/>
    </reaction>
</comment>
<reference evidence="26" key="1">
    <citation type="submission" date="2021-04" db="EMBL/GenBank/DDBJ databases">
        <authorList>
            <consortium name="Molecular Ecology Group"/>
        </authorList>
    </citation>
    <scope>NUCLEOTIDE SEQUENCE</scope>
</reference>
<dbReference type="EC" id="3.4.11.-" evidence="22"/>
<feature type="domain" description="ERAP1-like C-terminal" evidence="24">
    <location>
        <begin position="548"/>
        <end position="870"/>
    </location>
</feature>
<dbReference type="GO" id="GO:0042277">
    <property type="term" value="F:peptide binding"/>
    <property type="evidence" value="ECO:0007669"/>
    <property type="project" value="TreeGrafter"/>
</dbReference>
<evidence type="ECO:0000256" key="18">
    <source>
        <dbReference type="ARBA" id="ARBA00023180"/>
    </source>
</evidence>
<keyword evidence="27" id="KW-1185">Reference proteome</keyword>
<sequence length="890" mass="102208">EIEAKPWLSLRMLRHVLPVHYDIVMYPDFYEDHGDFYGNETIELQVLKATKYFLVHIHTAYLNITQTALVDNSTGHQIDIVRTFYYSPNEFFVIEAARPVDEAVRLVLGFQGSLTKAIMGIYKSTYYNTQTKVERQMVSSKFEPTYARQAFPCFDEPNIKAEFTVTLIHRTGYTALSNMPQDGSPAPHPGMPDMVASKFMRSVKMSTYLVCFIVCDFLFVETTSTRGIPVRVYATPDKINQTQYALEIAKHTLDYYEILFNMTYPLPKQDLIAIPDFVSGAMEHWGLITFRESNLLYDPNRTSLSSLEHVALVVAHEMAHQWFGNIVTMDWWNDLWLNEGFASFMEYVGVADKERDWNMENMILVNDLFPVMKEDSELSSHPIIVEVTRPSEITSVFDSISYSKGSSIIRMLEHIMGKDQFFGGVAAYLTKFKWSNAVTDDLWAALSEYDTEKNIKHIMDTWTIQDGFPFVNITLETSLSGVTTVTAKQKRFMSNPNAVVNPSSSPLGYKWYVSLDYISSSGNKGREIMNLTDISFSESLGLSQPGSWIKFNYEQQGFYRVLYPDEVWLAFSDYLLTTNSTGWGLSVPDRAGLLSDAFSMAAAGLVSYKIPLGLMSYLYKEMEFIPWSAALDSGIYYITNMLKTDPEFGLWKKFVGSRLLHNLQNLSYTDAGSHNQRKLLAKLMQAAGEVEEPHTVDKFRDLFHGWLELNTSISVNLRSTVYKYGMYYSGSDSDWETIWAKYRVESSPQEKELLALSLANTKQPHLIAKLLNHAKNEDGIKIQDFFTTVSNVGSNIAAAGIVWDWARENYQVFINRFTVADRNFGRMIYLMVRNYKTEFKLQEVKDFFSRYPEEGSSARYRKMALESIERNIFWMKTYKPIIIDWLKTNA</sequence>
<evidence type="ECO:0000256" key="1">
    <source>
        <dbReference type="ARBA" id="ARBA00001703"/>
    </source>
</evidence>
<dbReference type="GO" id="GO:0004230">
    <property type="term" value="F:glutamyl aminopeptidase activity"/>
    <property type="evidence" value="ECO:0007669"/>
    <property type="project" value="UniProtKB-EC"/>
</dbReference>
<dbReference type="GO" id="GO:0005737">
    <property type="term" value="C:cytoplasm"/>
    <property type="evidence" value="ECO:0007669"/>
    <property type="project" value="TreeGrafter"/>
</dbReference>
<dbReference type="SUPFAM" id="SSF63737">
    <property type="entry name" value="Leukotriene A4 hydrolase N-terminal domain"/>
    <property type="match status" value="1"/>
</dbReference>
<evidence type="ECO:0000256" key="9">
    <source>
        <dbReference type="ARBA" id="ARBA00022723"/>
    </source>
</evidence>
<evidence type="ECO:0000256" key="8">
    <source>
        <dbReference type="ARBA" id="ARBA00022692"/>
    </source>
</evidence>
<evidence type="ECO:0000256" key="11">
    <source>
        <dbReference type="ARBA" id="ARBA00022833"/>
    </source>
</evidence>
<proteinExistence type="inferred from homology"/>
<dbReference type="PANTHER" id="PTHR11533:SF276">
    <property type="entry name" value="GLUTAMYL AMINOPEPTIDASE"/>
    <property type="match status" value="1"/>
</dbReference>
<comment type="subunit">
    <text evidence="4">Homodimer; disulfide-linked.</text>
</comment>
<comment type="caution">
    <text evidence="26">The sequence shown here is derived from an EMBL/GenBank/DDBJ whole genome shotgun (WGS) entry which is preliminary data.</text>
</comment>
<keyword evidence="17" id="KW-1015">Disulfide bond</keyword>
<dbReference type="Pfam" id="PF11838">
    <property type="entry name" value="ERAP1_C"/>
    <property type="match status" value="1"/>
</dbReference>
<dbReference type="FunFam" id="1.10.390.10:FF:000016">
    <property type="entry name" value="Glutamyl aminopeptidase"/>
    <property type="match status" value="1"/>
</dbReference>
<evidence type="ECO:0000256" key="12">
    <source>
        <dbReference type="ARBA" id="ARBA00022837"/>
    </source>
</evidence>
<dbReference type="InterPro" id="IPR050344">
    <property type="entry name" value="Peptidase_M1_aminopeptidases"/>
</dbReference>
<keyword evidence="6" id="KW-1003">Cell membrane</keyword>
<dbReference type="Pfam" id="PF01433">
    <property type="entry name" value="Peptidase_M1"/>
    <property type="match status" value="1"/>
</dbReference>
<keyword evidence="5 22" id="KW-0031">Aminopeptidase</keyword>
<feature type="non-terminal residue" evidence="26">
    <location>
        <position position="890"/>
    </location>
</feature>
<comment type="subcellular location">
    <subcellularLocation>
        <location evidence="2">Cell membrane</location>
        <topology evidence="2">Single-pass type II membrane protein</topology>
    </subcellularLocation>
</comment>
<dbReference type="CDD" id="cd09601">
    <property type="entry name" value="M1_APN-Q_like"/>
    <property type="match status" value="1"/>
</dbReference>
<dbReference type="FunFam" id="1.25.50.20:FF:000001">
    <property type="entry name" value="Aminopeptidase"/>
    <property type="match status" value="1"/>
</dbReference>
<gene>
    <name evidence="26" type="ORF">CUNI_LOCUS22127</name>
</gene>
<evidence type="ECO:0000256" key="15">
    <source>
        <dbReference type="ARBA" id="ARBA00023049"/>
    </source>
</evidence>
<evidence type="ECO:0000256" key="22">
    <source>
        <dbReference type="RuleBase" id="RU364040"/>
    </source>
</evidence>
<dbReference type="GO" id="GO:0043171">
    <property type="term" value="P:peptide catabolic process"/>
    <property type="evidence" value="ECO:0007669"/>
    <property type="project" value="TreeGrafter"/>
</dbReference>
<evidence type="ECO:0000259" key="25">
    <source>
        <dbReference type="Pfam" id="PF17900"/>
    </source>
</evidence>
<dbReference type="InterPro" id="IPR045357">
    <property type="entry name" value="Aminopeptidase_N-like_N"/>
</dbReference>
<dbReference type="OrthoDB" id="510539at2759"/>
<dbReference type="Gene3D" id="1.10.390.10">
    <property type="entry name" value="Neutral Protease Domain 2"/>
    <property type="match status" value="1"/>
</dbReference>
<feature type="domain" description="Peptidase M1 membrane alanine aminopeptidase" evidence="23">
    <location>
        <begin position="244"/>
        <end position="462"/>
    </location>
</feature>
<dbReference type="GO" id="GO:0006508">
    <property type="term" value="P:proteolysis"/>
    <property type="evidence" value="ECO:0007669"/>
    <property type="project" value="UniProtKB-KW"/>
</dbReference>
<dbReference type="InterPro" id="IPR042097">
    <property type="entry name" value="Aminopeptidase_N-like_N_sf"/>
</dbReference>
<evidence type="ECO:0000256" key="4">
    <source>
        <dbReference type="ARBA" id="ARBA00011748"/>
    </source>
</evidence>
<evidence type="ECO:0000256" key="10">
    <source>
        <dbReference type="ARBA" id="ARBA00022801"/>
    </source>
</evidence>
<keyword evidence="14" id="KW-1133">Transmembrane helix</keyword>
<dbReference type="InterPro" id="IPR034016">
    <property type="entry name" value="M1_APN-typ"/>
</dbReference>
<keyword evidence="11 20" id="KW-0862">Zinc</keyword>
<feature type="domain" description="Aminopeptidase N-like N-terminal" evidence="25">
    <location>
        <begin position="18"/>
        <end position="209"/>
    </location>
</feature>
<accession>A0A8S4A455</accession>
<evidence type="ECO:0000256" key="19">
    <source>
        <dbReference type="PIRSR" id="PIRSR634016-1"/>
    </source>
</evidence>
<evidence type="ECO:0000313" key="27">
    <source>
        <dbReference type="Proteomes" id="UP000678393"/>
    </source>
</evidence>
<dbReference type="FunFam" id="2.60.40.1730:FF:000012">
    <property type="entry name" value="Aminopeptidase N"/>
    <property type="match status" value="1"/>
</dbReference>
<keyword evidence="8" id="KW-0812">Transmembrane</keyword>
<dbReference type="InterPro" id="IPR014782">
    <property type="entry name" value="Peptidase_M1_dom"/>
</dbReference>
<keyword evidence="9 20" id="KW-0479">Metal-binding</keyword>
<evidence type="ECO:0000256" key="5">
    <source>
        <dbReference type="ARBA" id="ARBA00022438"/>
    </source>
</evidence>
<keyword evidence="15 22" id="KW-0482">Metalloprotease</keyword>
<feature type="binding site" evidence="20">
    <location>
        <position position="339"/>
    </location>
    <ligand>
        <name>Zn(2+)</name>
        <dbReference type="ChEBI" id="CHEBI:29105"/>
        <note>catalytic</note>
    </ligand>
</feature>